<evidence type="ECO:0000313" key="4">
    <source>
        <dbReference type="Proteomes" id="UP001054837"/>
    </source>
</evidence>
<organism evidence="2 4">
    <name type="scientific">Caerostris darwini</name>
    <dbReference type="NCBI Taxonomy" id="1538125"/>
    <lineage>
        <taxon>Eukaryota</taxon>
        <taxon>Metazoa</taxon>
        <taxon>Ecdysozoa</taxon>
        <taxon>Arthropoda</taxon>
        <taxon>Chelicerata</taxon>
        <taxon>Arachnida</taxon>
        <taxon>Araneae</taxon>
        <taxon>Araneomorphae</taxon>
        <taxon>Entelegynae</taxon>
        <taxon>Araneoidea</taxon>
        <taxon>Araneidae</taxon>
        <taxon>Caerostris</taxon>
    </lineage>
</organism>
<feature type="region of interest" description="Disordered" evidence="1">
    <location>
        <begin position="32"/>
        <end position="69"/>
    </location>
</feature>
<name>A0AAV4SS28_9ARAC</name>
<dbReference type="Proteomes" id="UP001054837">
    <property type="component" value="Unassembled WGS sequence"/>
</dbReference>
<dbReference type="EMBL" id="BPLQ01008155">
    <property type="protein sequence ID" value="GIY35285.1"/>
    <property type="molecule type" value="Genomic_DNA"/>
</dbReference>
<dbReference type="AlphaFoldDB" id="A0AAV4SS28"/>
<keyword evidence="4" id="KW-1185">Reference proteome</keyword>
<sequence>MVYRVGAYKKQRCRFVSRYFLPSKHALDQGEMPKQFHCRSSHPVTNDKHPSRSCHFHSKYSRNEVGSGRENRTFHVHPVSSLEEHQLRYISDNSALTRIQT</sequence>
<accession>A0AAV4SS28</accession>
<feature type="compositionally biased region" description="Basic residues" evidence="1">
    <location>
        <begin position="51"/>
        <end position="60"/>
    </location>
</feature>
<comment type="caution">
    <text evidence="2">The sequence shown here is derived from an EMBL/GenBank/DDBJ whole genome shotgun (WGS) entry which is preliminary data.</text>
</comment>
<evidence type="ECO:0000313" key="3">
    <source>
        <dbReference type="EMBL" id="GIY35307.1"/>
    </source>
</evidence>
<dbReference type="EMBL" id="BPLQ01008155">
    <property type="protein sequence ID" value="GIY35307.1"/>
    <property type="molecule type" value="Genomic_DNA"/>
</dbReference>
<gene>
    <name evidence="3" type="ORF">CDAR_1121</name>
    <name evidence="2" type="ORF">CDAR_931</name>
</gene>
<evidence type="ECO:0000313" key="2">
    <source>
        <dbReference type="EMBL" id="GIY35285.1"/>
    </source>
</evidence>
<evidence type="ECO:0000256" key="1">
    <source>
        <dbReference type="SAM" id="MobiDB-lite"/>
    </source>
</evidence>
<proteinExistence type="predicted"/>
<protein>
    <submittedName>
        <fullName evidence="2">Uncharacterized protein</fullName>
    </submittedName>
</protein>
<reference evidence="2 4" key="1">
    <citation type="submission" date="2021-06" db="EMBL/GenBank/DDBJ databases">
        <title>Caerostris darwini draft genome.</title>
        <authorList>
            <person name="Kono N."/>
            <person name="Arakawa K."/>
        </authorList>
    </citation>
    <scope>NUCLEOTIDE SEQUENCE [LARGE SCALE GENOMIC DNA]</scope>
</reference>